<keyword evidence="21" id="KW-1185">Reference proteome</keyword>
<keyword evidence="11 16" id="KW-0694">RNA-binding</keyword>
<comment type="catalytic activity">
    <reaction evidence="14 15">
        <text>tRNA(Phe) + L-phenylalanine + ATP = L-phenylalanyl-tRNA(Phe) + AMP + diphosphate + H(+)</text>
        <dbReference type="Rhea" id="RHEA:19413"/>
        <dbReference type="Rhea" id="RHEA-COMP:9668"/>
        <dbReference type="Rhea" id="RHEA-COMP:9699"/>
        <dbReference type="ChEBI" id="CHEBI:15378"/>
        <dbReference type="ChEBI" id="CHEBI:30616"/>
        <dbReference type="ChEBI" id="CHEBI:33019"/>
        <dbReference type="ChEBI" id="CHEBI:58095"/>
        <dbReference type="ChEBI" id="CHEBI:78442"/>
        <dbReference type="ChEBI" id="CHEBI:78531"/>
        <dbReference type="ChEBI" id="CHEBI:456215"/>
        <dbReference type="EC" id="6.1.1.20"/>
    </reaction>
</comment>
<keyword evidence="8 15" id="KW-0547">Nucleotide-binding</keyword>
<dbReference type="InterPro" id="IPR012340">
    <property type="entry name" value="NA-bd_OB-fold"/>
</dbReference>
<keyword evidence="4 15" id="KW-0963">Cytoplasm</keyword>
<dbReference type="InterPro" id="IPR045060">
    <property type="entry name" value="Phe-tRNA-ligase_IIc_bsu"/>
</dbReference>
<dbReference type="SMART" id="SM00874">
    <property type="entry name" value="B5"/>
    <property type="match status" value="1"/>
</dbReference>
<feature type="binding site" evidence="15">
    <location>
        <position position="473"/>
    </location>
    <ligand>
        <name>Mg(2+)</name>
        <dbReference type="ChEBI" id="CHEBI:18420"/>
        <note>shared with alpha subunit</note>
    </ligand>
</feature>
<evidence type="ECO:0000259" key="19">
    <source>
        <dbReference type="PROSITE" id="PS51483"/>
    </source>
</evidence>
<reference evidence="20" key="1">
    <citation type="submission" date="2023-06" db="EMBL/GenBank/DDBJ databases">
        <title>Genomic of Parafulvivirga corallium.</title>
        <authorList>
            <person name="Wang G."/>
        </authorList>
    </citation>
    <scope>NUCLEOTIDE SEQUENCE</scope>
    <source>
        <strain evidence="20">BMA10</strain>
    </source>
</reference>
<organism evidence="20 21">
    <name type="scientific">Splendidivirga corallicola</name>
    <dbReference type="NCBI Taxonomy" id="3051826"/>
    <lineage>
        <taxon>Bacteria</taxon>
        <taxon>Pseudomonadati</taxon>
        <taxon>Bacteroidota</taxon>
        <taxon>Cytophagia</taxon>
        <taxon>Cytophagales</taxon>
        <taxon>Splendidivirgaceae</taxon>
        <taxon>Splendidivirga</taxon>
    </lineage>
</organism>
<dbReference type="InterPro" id="IPR036690">
    <property type="entry name" value="Fdx_antiC-bd_sf"/>
</dbReference>
<dbReference type="InterPro" id="IPR005121">
    <property type="entry name" value="Fdx_antiC-bd"/>
</dbReference>
<dbReference type="NCBIfam" id="NF045760">
    <property type="entry name" value="YtpR"/>
    <property type="match status" value="1"/>
</dbReference>
<dbReference type="SUPFAM" id="SSF56037">
    <property type="entry name" value="PheT/TilS domain"/>
    <property type="match status" value="1"/>
</dbReference>
<dbReference type="CDD" id="cd00769">
    <property type="entry name" value="PheRS_beta_core"/>
    <property type="match status" value="1"/>
</dbReference>
<evidence type="ECO:0000313" key="20">
    <source>
        <dbReference type="EMBL" id="MDN5200784.1"/>
    </source>
</evidence>
<comment type="caution">
    <text evidence="20">The sequence shown here is derived from an EMBL/GenBank/DDBJ whole genome shotgun (WGS) entry which is preliminary data.</text>
</comment>
<dbReference type="HAMAP" id="MF_00283">
    <property type="entry name" value="Phe_tRNA_synth_beta1"/>
    <property type="match status" value="1"/>
</dbReference>
<dbReference type="InterPro" id="IPR002547">
    <property type="entry name" value="tRNA-bd_dom"/>
</dbReference>
<evidence type="ECO:0000256" key="7">
    <source>
        <dbReference type="ARBA" id="ARBA00022723"/>
    </source>
</evidence>
<dbReference type="SMART" id="SM00896">
    <property type="entry name" value="FDX-ACB"/>
    <property type="match status" value="1"/>
</dbReference>
<dbReference type="InterPro" id="IPR009061">
    <property type="entry name" value="DNA-bd_dom_put_sf"/>
</dbReference>
<dbReference type="PANTHER" id="PTHR10947:SF0">
    <property type="entry name" value="PHENYLALANINE--TRNA LIGASE BETA SUBUNIT"/>
    <property type="match status" value="1"/>
</dbReference>
<dbReference type="PROSITE" id="PS51483">
    <property type="entry name" value="B5"/>
    <property type="match status" value="1"/>
</dbReference>
<comment type="cofactor">
    <cofactor evidence="15">
        <name>Mg(2+)</name>
        <dbReference type="ChEBI" id="CHEBI:18420"/>
    </cofactor>
    <text evidence="15">Binds 2 magnesium ions per tetramer.</text>
</comment>
<keyword evidence="7 15" id="KW-0479">Metal-binding</keyword>
<proteinExistence type="inferred from homology"/>
<keyword evidence="10 15" id="KW-0460">Magnesium</keyword>
<evidence type="ECO:0000256" key="16">
    <source>
        <dbReference type="PROSITE-ProRule" id="PRU00209"/>
    </source>
</evidence>
<protein>
    <recommendedName>
        <fullName evidence="15">Phenylalanine--tRNA ligase beta subunit</fullName>
        <ecNumber evidence="15">6.1.1.20</ecNumber>
    </recommendedName>
    <alternativeName>
        <fullName evidence="15">Phenylalanyl-tRNA synthetase beta subunit</fullName>
        <shortName evidence="15">PheRS</shortName>
    </alternativeName>
</protein>
<dbReference type="RefSeq" id="WP_346750804.1">
    <property type="nucleotide sequence ID" value="NZ_JAUJEA010000001.1"/>
</dbReference>
<dbReference type="InterPro" id="IPR045864">
    <property type="entry name" value="aa-tRNA-synth_II/BPL/LPL"/>
</dbReference>
<dbReference type="InterPro" id="IPR033714">
    <property type="entry name" value="tRNA_bind_bactPheRS"/>
</dbReference>
<keyword evidence="6 15" id="KW-0436">Ligase</keyword>
<sequence>MKISLNWLGDYIDVQDKTPEEVSELLTQTGLEVEGIEKFEQIEGGLNGLVIGEVLTCDKHPDADKLSVTTVDVGNGSSLPIVCGAPNVAAGQKVIVATVGTTLYPSGGDPFKIKKAKIRGAVSEGMICAEDEIGIGESHDGIMVLETDFKPGTPASDYFELKPDYILEIGLTPNRADAASHIGTARDLKAVLERPISLPSVEDFTIDNNDLKIDVSVEDANGCPRYSALTISNVTIAESPEWLKNKLRSIGLAPINNAVDSTNFILHELGQPLHAFDANQVKGKKVIVKTLPAGSKFVTLDEKERKLEPNDLMICNEEEGMCIAGVFGGTKSGVTEKTKNIFLESAYFSPDYVRKTAMHHGLKTDASFRYERGTDPNITVYALKRAAILIKEICGGKISSDIIDIYPEPIKDFEVDVTYKNINRLIGKKLDKKTIRAILEQLDISIGHESEEGFKAIIPPYRVDVQREADVIEEILRIYGFNNVEIPEHFGADFLSDFPKIDKEKLQQSVSELLAGSGFSEIITNSLTSPSYAEHSSHLKENENVVVLNKLSEDLEVLRQTLVFSGLEVISHNQNRRQRNLKLFEFGTNYFKRKDAYEEEKRLAIFMTGDAQDENWINKARQLEFYDLSSIVHKILDKFKIKSYGSTPIHDDLFSYGLDLSVEEKTVVRFGKLAQKISDQTNITEGVFYADFDWEYLLRLSETETLYQEISKFPEVRRDLSLVINKGISFDDIKKITERKENWLLREVSVFDVYEGERLGDDKKAYALKFILQDQNKTLTDKVIDKTMKRLMHSFENELGAIIRK</sequence>
<evidence type="ECO:0000256" key="15">
    <source>
        <dbReference type="HAMAP-Rule" id="MF_00283"/>
    </source>
</evidence>
<evidence type="ECO:0000256" key="5">
    <source>
        <dbReference type="ARBA" id="ARBA00022555"/>
    </source>
</evidence>
<dbReference type="InterPro" id="IPR041616">
    <property type="entry name" value="PheRS_beta_core"/>
</dbReference>
<evidence type="ECO:0000256" key="9">
    <source>
        <dbReference type="ARBA" id="ARBA00022840"/>
    </source>
</evidence>
<dbReference type="Proteomes" id="UP001172082">
    <property type="component" value="Unassembled WGS sequence"/>
</dbReference>
<evidence type="ECO:0000256" key="8">
    <source>
        <dbReference type="ARBA" id="ARBA00022741"/>
    </source>
</evidence>
<keyword evidence="9 15" id="KW-0067">ATP-binding</keyword>
<feature type="domain" description="B5" evidence="19">
    <location>
        <begin position="410"/>
        <end position="486"/>
    </location>
</feature>
<comment type="subcellular location">
    <subcellularLocation>
        <location evidence="1 15">Cytoplasm</location>
    </subcellularLocation>
</comment>
<dbReference type="GO" id="GO:0004826">
    <property type="term" value="F:phenylalanine-tRNA ligase activity"/>
    <property type="evidence" value="ECO:0007669"/>
    <property type="project" value="UniProtKB-EC"/>
</dbReference>
<dbReference type="Pfam" id="PF03147">
    <property type="entry name" value="FDX-ACB"/>
    <property type="match status" value="1"/>
</dbReference>
<evidence type="ECO:0000256" key="13">
    <source>
        <dbReference type="ARBA" id="ARBA00023146"/>
    </source>
</evidence>
<evidence type="ECO:0000256" key="14">
    <source>
        <dbReference type="ARBA" id="ARBA00049255"/>
    </source>
</evidence>
<keyword evidence="13 15" id="KW-0030">Aminoacyl-tRNA synthetase</keyword>
<evidence type="ECO:0000256" key="4">
    <source>
        <dbReference type="ARBA" id="ARBA00022490"/>
    </source>
</evidence>
<dbReference type="Gene3D" id="3.30.930.10">
    <property type="entry name" value="Bira Bifunctional Protein, Domain 2"/>
    <property type="match status" value="1"/>
</dbReference>
<dbReference type="Pfam" id="PF17759">
    <property type="entry name" value="tRNA_synthFbeta"/>
    <property type="match status" value="1"/>
</dbReference>
<dbReference type="Pfam" id="PF03483">
    <property type="entry name" value="B3_4"/>
    <property type="match status" value="1"/>
</dbReference>
<dbReference type="InterPro" id="IPR005147">
    <property type="entry name" value="tRNA_synthase_B5-dom"/>
</dbReference>
<dbReference type="SMART" id="SM00873">
    <property type="entry name" value="B3_4"/>
    <property type="match status" value="1"/>
</dbReference>
<evidence type="ECO:0000256" key="11">
    <source>
        <dbReference type="ARBA" id="ARBA00022884"/>
    </source>
</evidence>
<dbReference type="InterPro" id="IPR005146">
    <property type="entry name" value="B3/B4_tRNA-bd"/>
</dbReference>
<dbReference type="PROSITE" id="PS51447">
    <property type="entry name" value="FDX_ACB"/>
    <property type="match status" value="1"/>
</dbReference>
<keyword evidence="12 15" id="KW-0648">Protein biosynthesis</keyword>
<keyword evidence="5 16" id="KW-0820">tRNA-binding</keyword>
<dbReference type="SUPFAM" id="SSF50249">
    <property type="entry name" value="Nucleic acid-binding proteins"/>
    <property type="match status" value="1"/>
</dbReference>
<evidence type="ECO:0000259" key="17">
    <source>
        <dbReference type="PROSITE" id="PS50886"/>
    </source>
</evidence>
<feature type="domain" description="FDX-ACB" evidence="18">
    <location>
        <begin position="711"/>
        <end position="804"/>
    </location>
</feature>
<dbReference type="SUPFAM" id="SSF46955">
    <property type="entry name" value="Putative DNA-binding domain"/>
    <property type="match status" value="1"/>
</dbReference>
<name>A0ABT8KJA4_9BACT</name>
<feature type="domain" description="TRNA-binding" evidence="17">
    <location>
        <begin position="43"/>
        <end position="156"/>
    </location>
</feature>
<evidence type="ECO:0000256" key="10">
    <source>
        <dbReference type="ARBA" id="ARBA00022842"/>
    </source>
</evidence>
<evidence type="ECO:0000256" key="3">
    <source>
        <dbReference type="ARBA" id="ARBA00011209"/>
    </source>
</evidence>
<feature type="binding site" evidence="15">
    <location>
        <position position="470"/>
    </location>
    <ligand>
        <name>Mg(2+)</name>
        <dbReference type="ChEBI" id="CHEBI:18420"/>
        <note>shared with alpha subunit</note>
    </ligand>
</feature>
<comment type="similarity">
    <text evidence="2 15">Belongs to the phenylalanyl-tRNA synthetase beta subunit family. Type 1 subfamily.</text>
</comment>
<dbReference type="CDD" id="cd02796">
    <property type="entry name" value="tRNA_bind_bactPheRS"/>
    <property type="match status" value="1"/>
</dbReference>
<gene>
    <name evidence="15 20" type="primary">pheT</name>
    <name evidence="20" type="ORF">QQ008_05415</name>
</gene>
<feature type="binding site" evidence="15">
    <location>
        <position position="474"/>
    </location>
    <ligand>
        <name>Mg(2+)</name>
        <dbReference type="ChEBI" id="CHEBI:18420"/>
        <note>shared with alpha subunit</note>
    </ligand>
</feature>
<dbReference type="NCBIfam" id="TIGR00472">
    <property type="entry name" value="pheT_bact"/>
    <property type="match status" value="1"/>
</dbReference>
<accession>A0ABT8KJA4</accession>
<dbReference type="PROSITE" id="PS50886">
    <property type="entry name" value="TRBD"/>
    <property type="match status" value="1"/>
</dbReference>
<dbReference type="InterPro" id="IPR004532">
    <property type="entry name" value="Phe-tRNA-ligase_IIc_bsu_bact"/>
</dbReference>
<evidence type="ECO:0000256" key="2">
    <source>
        <dbReference type="ARBA" id="ARBA00008653"/>
    </source>
</evidence>
<dbReference type="InterPro" id="IPR020825">
    <property type="entry name" value="Phe-tRNA_synthase-like_B3/B4"/>
</dbReference>
<dbReference type="Gene3D" id="3.30.70.380">
    <property type="entry name" value="Ferrodoxin-fold anticodon-binding domain"/>
    <property type="match status" value="1"/>
</dbReference>
<evidence type="ECO:0000256" key="12">
    <source>
        <dbReference type="ARBA" id="ARBA00022917"/>
    </source>
</evidence>
<dbReference type="Gene3D" id="3.30.56.10">
    <property type="match status" value="2"/>
</dbReference>
<dbReference type="EC" id="6.1.1.20" evidence="15"/>
<dbReference type="Gene3D" id="2.40.50.140">
    <property type="entry name" value="Nucleic acid-binding proteins"/>
    <property type="match status" value="1"/>
</dbReference>
<dbReference type="Pfam" id="PF03484">
    <property type="entry name" value="B5"/>
    <property type="match status" value="1"/>
</dbReference>
<dbReference type="EMBL" id="JAUJEA010000001">
    <property type="protein sequence ID" value="MDN5200784.1"/>
    <property type="molecule type" value="Genomic_DNA"/>
</dbReference>
<dbReference type="PANTHER" id="PTHR10947">
    <property type="entry name" value="PHENYLALANYL-TRNA SYNTHETASE BETA CHAIN AND LEUCINE-RICH REPEAT-CONTAINING PROTEIN 47"/>
    <property type="match status" value="1"/>
</dbReference>
<dbReference type="Gene3D" id="3.50.40.10">
    <property type="entry name" value="Phenylalanyl-trna Synthetase, Chain B, domain 3"/>
    <property type="match status" value="1"/>
</dbReference>
<evidence type="ECO:0000256" key="1">
    <source>
        <dbReference type="ARBA" id="ARBA00004496"/>
    </source>
</evidence>
<dbReference type="SUPFAM" id="SSF55681">
    <property type="entry name" value="Class II aaRS and biotin synthetases"/>
    <property type="match status" value="1"/>
</dbReference>
<dbReference type="SUPFAM" id="SSF54991">
    <property type="entry name" value="Anticodon-binding domain of PheRS"/>
    <property type="match status" value="1"/>
</dbReference>
<evidence type="ECO:0000256" key="6">
    <source>
        <dbReference type="ARBA" id="ARBA00022598"/>
    </source>
</evidence>
<dbReference type="Pfam" id="PF01588">
    <property type="entry name" value="tRNA_bind"/>
    <property type="match status" value="1"/>
</dbReference>
<evidence type="ECO:0000259" key="18">
    <source>
        <dbReference type="PROSITE" id="PS51447"/>
    </source>
</evidence>
<comment type="subunit">
    <text evidence="3 15">Tetramer of two alpha and two beta subunits.</text>
</comment>
<evidence type="ECO:0000313" key="21">
    <source>
        <dbReference type="Proteomes" id="UP001172082"/>
    </source>
</evidence>
<feature type="binding site" evidence="15">
    <location>
        <position position="464"/>
    </location>
    <ligand>
        <name>Mg(2+)</name>
        <dbReference type="ChEBI" id="CHEBI:18420"/>
        <note>shared with alpha subunit</note>
    </ligand>
</feature>